<sequence length="143" mass="16582">MQPMLSPRKECEYKKKIGKIVEIRKAILGQRLRAPALDQKVPGFILTTGELTTKFFLLSCPAPLKNRDFVLQRSWLDTGDEKMILNHSVYHKDYPPRKGYVRNLSIGRIEYRLKQMPVIQDLTKTKAEKHFNHGILGLLLHIT</sequence>
<accession>A0A4C1S943</accession>
<evidence type="ECO:0000313" key="3">
    <source>
        <dbReference type="Proteomes" id="UP000299102"/>
    </source>
</evidence>
<dbReference type="Gene3D" id="3.30.530.20">
    <property type="match status" value="1"/>
</dbReference>
<keyword evidence="3" id="KW-1185">Reference proteome</keyword>
<dbReference type="OrthoDB" id="5403181at2759"/>
<dbReference type="InterPro" id="IPR002913">
    <property type="entry name" value="START_lipid-bd_dom"/>
</dbReference>
<dbReference type="GO" id="GO:0008289">
    <property type="term" value="F:lipid binding"/>
    <property type="evidence" value="ECO:0007669"/>
    <property type="project" value="InterPro"/>
</dbReference>
<reference evidence="2 3" key="1">
    <citation type="journal article" date="2019" name="Commun. Biol.">
        <title>The bagworm genome reveals a unique fibroin gene that provides high tensile strength.</title>
        <authorList>
            <person name="Kono N."/>
            <person name="Nakamura H."/>
            <person name="Ohtoshi R."/>
            <person name="Tomita M."/>
            <person name="Numata K."/>
            <person name="Arakawa K."/>
        </authorList>
    </citation>
    <scope>NUCLEOTIDE SEQUENCE [LARGE SCALE GENOMIC DNA]</scope>
</reference>
<dbReference type="Proteomes" id="UP000299102">
    <property type="component" value="Unassembled WGS sequence"/>
</dbReference>
<protein>
    <submittedName>
        <fullName evidence="2">START domain-containing protein 10</fullName>
    </submittedName>
</protein>
<dbReference type="STRING" id="151549.A0A4C1S943"/>
<dbReference type="InterPro" id="IPR023393">
    <property type="entry name" value="START-like_dom_sf"/>
</dbReference>
<feature type="domain" description="START" evidence="1">
    <location>
        <begin position="61"/>
        <end position="102"/>
    </location>
</feature>
<name>A0A4C1S943_EUMVA</name>
<dbReference type="SUPFAM" id="SSF55961">
    <property type="entry name" value="Bet v1-like"/>
    <property type="match status" value="1"/>
</dbReference>
<evidence type="ECO:0000313" key="2">
    <source>
        <dbReference type="EMBL" id="GBO98445.1"/>
    </source>
</evidence>
<organism evidence="2 3">
    <name type="scientific">Eumeta variegata</name>
    <name type="common">Bagworm moth</name>
    <name type="synonym">Eumeta japonica</name>
    <dbReference type="NCBI Taxonomy" id="151549"/>
    <lineage>
        <taxon>Eukaryota</taxon>
        <taxon>Metazoa</taxon>
        <taxon>Ecdysozoa</taxon>
        <taxon>Arthropoda</taxon>
        <taxon>Hexapoda</taxon>
        <taxon>Insecta</taxon>
        <taxon>Pterygota</taxon>
        <taxon>Neoptera</taxon>
        <taxon>Endopterygota</taxon>
        <taxon>Lepidoptera</taxon>
        <taxon>Glossata</taxon>
        <taxon>Ditrysia</taxon>
        <taxon>Tineoidea</taxon>
        <taxon>Psychidae</taxon>
        <taxon>Oiketicinae</taxon>
        <taxon>Eumeta</taxon>
    </lineage>
</organism>
<dbReference type="AlphaFoldDB" id="A0A4C1S943"/>
<comment type="caution">
    <text evidence="2">The sequence shown here is derived from an EMBL/GenBank/DDBJ whole genome shotgun (WGS) entry which is preliminary data.</text>
</comment>
<evidence type="ECO:0000259" key="1">
    <source>
        <dbReference type="Pfam" id="PF01852"/>
    </source>
</evidence>
<dbReference type="EMBL" id="BGZK01000001">
    <property type="protein sequence ID" value="GBO98445.1"/>
    <property type="molecule type" value="Genomic_DNA"/>
</dbReference>
<proteinExistence type="predicted"/>
<gene>
    <name evidence="2" type="primary">STARD10</name>
    <name evidence="2" type="ORF">EVAR_79_1</name>
</gene>
<dbReference type="Pfam" id="PF01852">
    <property type="entry name" value="START"/>
    <property type="match status" value="1"/>
</dbReference>